<organism evidence="3 4">
    <name type="scientific">Caenorhabditis remanei</name>
    <name type="common">Caenorhabditis vulgaris</name>
    <dbReference type="NCBI Taxonomy" id="31234"/>
    <lineage>
        <taxon>Eukaryota</taxon>
        <taxon>Metazoa</taxon>
        <taxon>Ecdysozoa</taxon>
        <taxon>Nematoda</taxon>
        <taxon>Chromadorea</taxon>
        <taxon>Rhabditida</taxon>
        <taxon>Rhabditina</taxon>
        <taxon>Rhabditomorpha</taxon>
        <taxon>Rhabditoidea</taxon>
        <taxon>Rhabditidae</taxon>
        <taxon>Peloderinae</taxon>
        <taxon>Caenorhabditis</taxon>
    </lineage>
</organism>
<feature type="compositionally biased region" description="Acidic residues" evidence="2">
    <location>
        <begin position="1"/>
        <end position="12"/>
    </location>
</feature>
<sequence length="397" mass="46504">MGLWSSDEEDVEKDLRNSRIKSSNENNRRVTANVENHESDLKAQRHRYQQELHEKKLEEIEGINEATREQLKEVGMEAFQKKRALAEEADRFRCLKLAEQEEELEHIKMENALKKEEEKKRTKKVVKEQELTESEIDKVNKRHMDEKINETQKTENLRERLRDEQKELSSKISKEFHETETRSLETRLQMEKEVFDKEEENYQMVLKGKIEISKDIVERQRQLLNVKILNSSNDAIRNVNATVSTLKTSANAMDEAFQEISTNLSKEMDSDEREAMKPRLKLLSSQLTNIVKDSDDLERKTTKISVRNDRVTMVGQIIAVKKTITEAKNCISDVSRELNAKNREFNMKLQKKIQKKMNAVIEAINNIQPLNSNEDKTKEAIGCETESKRRTQQTLEQ</sequence>
<reference evidence="3 4" key="1">
    <citation type="submission" date="2019-12" db="EMBL/GenBank/DDBJ databases">
        <title>Chromosome-level assembly of the Caenorhabditis remanei genome.</title>
        <authorList>
            <person name="Teterina A.A."/>
            <person name="Willis J.H."/>
            <person name="Phillips P.C."/>
        </authorList>
    </citation>
    <scope>NUCLEOTIDE SEQUENCE [LARGE SCALE GENOMIC DNA]</scope>
    <source>
        <strain evidence="3 4">PX506</strain>
        <tissue evidence="3">Whole organism</tissue>
    </source>
</reference>
<dbReference type="GeneID" id="9807081"/>
<feature type="region of interest" description="Disordered" evidence="2">
    <location>
        <begin position="373"/>
        <end position="397"/>
    </location>
</feature>
<evidence type="ECO:0000256" key="1">
    <source>
        <dbReference type="SAM" id="Coils"/>
    </source>
</evidence>
<comment type="caution">
    <text evidence="3">The sequence shown here is derived from an EMBL/GenBank/DDBJ whole genome shotgun (WGS) entry which is preliminary data.</text>
</comment>
<evidence type="ECO:0000313" key="4">
    <source>
        <dbReference type="Proteomes" id="UP000483820"/>
    </source>
</evidence>
<feature type="coiled-coil region" evidence="1">
    <location>
        <begin position="97"/>
        <end position="174"/>
    </location>
</feature>
<dbReference type="AlphaFoldDB" id="A0A6A5HKU9"/>
<keyword evidence="1" id="KW-0175">Coiled coil</keyword>
<evidence type="ECO:0000313" key="3">
    <source>
        <dbReference type="EMBL" id="KAF1768139.1"/>
    </source>
</evidence>
<feature type="compositionally biased region" description="Polar residues" evidence="2">
    <location>
        <begin position="20"/>
        <end position="34"/>
    </location>
</feature>
<name>A0A6A5HKU9_CAERE</name>
<dbReference type="CTD" id="9807081"/>
<feature type="compositionally biased region" description="Basic and acidic residues" evidence="2">
    <location>
        <begin position="35"/>
        <end position="44"/>
    </location>
</feature>
<dbReference type="Proteomes" id="UP000483820">
    <property type="component" value="Chromosome II"/>
</dbReference>
<dbReference type="EMBL" id="WUAV01000002">
    <property type="protein sequence ID" value="KAF1768139.1"/>
    <property type="molecule type" value="Genomic_DNA"/>
</dbReference>
<evidence type="ECO:0000256" key="2">
    <source>
        <dbReference type="SAM" id="MobiDB-lite"/>
    </source>
</evidence>
<proteinExistence type="predicted"/>
<feature type="region of interest" description="Disordered" evidence="2">
    <location>
        <begin position="1"/>
        <end position="44"/>
    </location>
</feature>
<dbReference type="KEGG" id="crq:GCK72_008101"/>
<protein>
    <submittedName>
        <fullName evidence="3">Uncharacterized protein</fullName>
    </submittedName>
</protein>
<accession>A0A6A5HKU9</accession>
<gene>
    <name evidence="3" type="ORF">GCK72_008101</name>
</gene>
<feature type="compositionally biased region" description="Basic and acidic residues" evidence="2">
    <location>
        <begin position="373"/>
        <end position="389"/>
    </location>
</feature>
<dbReference type="RefSeq" id="XP_053590837.1">
    <property type="nucleotide sequence ID" value="XM_053726643.1"/>
</dbReference>